<reference evidence="6" key="1">
    <citation type="submission" date="2015-12" db="EMBL/GenBank/DDBJ databases">
        <title>Complete genome sequences of two moderately thermophilic Paenibacillus species.</title>
        <authorList>
            <person name="Butler R.III."/>
            <person name="Wang J."/>
            <person name="Stark B.C."/>
            <person name="Pombert J.-F."/>
        </authorList>
    </citation>
    <scope>NUCLEOTIDE SEQUENCE [LARGE SCALE GENOMIC DNA]</scope>
    <source>
        <strain evidence="6">32O-Y</strain>
    </source>
</reference>
<dbReference type="PATRIC" id="fig|162209.4.peg.2757"/>
<dbReference type="GO" id="GO:0000976">
    <property type="term" value="F:transcription cis-regulatory region binding"/>
    <property type="evidence" value="ECO:0007669"/>
    <property type="project" value="TreeGrafter"/>
</dbReference>
<evidence type="ECO:0000256" key="4">
    <source>
        <dbReference type="ARBA" id="ARBA00023163"/>
    </source>
</evidence>
<name>A0A0U2ULZ3_9BACL</name>
<dbReference type="KEGG" id="pnp:IJ22_25880"/>
<dbReference type="Gene3D" id="1.10.10.10">
    <property type="entry name" value="Winged helix-like DNA-binding domain superfamily/Winged helix DNA-binding domain"/>
    <property type="match status" value="1"/>
</dbReference>
<evidence type="ECO:0000256" key="1">
    <source>
        <dbReference type="ARBA" id="ARBA00009437"/>
    </source>
</evidence>
<dbReference type="FunFam" id="1.10.10.10:FF:000001">
    <property type="entry name" value="LysR family transcriptional regulator"/>
    <property type="match status" value="1"/>
</dbReference>
<gene>
    <name evidence="5" type="ORF">IJ22_25880</name>
</gene>
<protein>
    <submittedName>
        <fullName evidence="5">LysR family transcriptional regulator</fullName>
    </submittedName>
</protein>
<dbReference type="PANTHER" id="PTHR30126">
    <property type="entry name" value="HTH-TYPE TRANSCRIPTIONAL REGULATOR"/>
    <property type="match status" value="1"/>
</dbReference>
<dbReference type="SUPFAM" id="SSF46785">
    <property type="entry name" value="Winged helix' DNA-binding domain"/>
    <property type="match status" value="1"/>
</dbReference>
<comment type="similarity">
    <text evidence="1">Belongs to the LysR transcriptional regulatory family.</text>
</comment>
<dbReference type="PRINTS" id="PR00039">
    <property type="entry name" value="HTHLYSR"/>
</dbReference>
<keyword evidence="3" id="KW-0238">DNA-binding</keyword>
<dbReference type="CDD" id="cd05466">
    <property type="entry name" value="PBP2_LTTR_substrate"/>
    <property type="match status" value="1"/>
</dbReference>
<dbReference type="GO" id="GO:0003700">
    <property type="term" value="F:DNA-binding transcription factor activity"/>
    <property type="evidence" value="ECO:0007669"/>
    <property type="project" value="InterPro"/>
</dbReference>
<dbReference type="Pfam" id="PF03466">
    <property type="entry name" value="LysR_substrate"/>
    <property type="match status" value="1"/>
</dbReference>
<evidence type="ECO:0000256" key="2">
    <source>
        <dbReference type="ARBA" id="ARBA00023015"/>
    </source>
</evidence>
<evidence type="ECO:0000256" key="3">
    <source>
        <dbReference type="ARBA" id="ARBA00023125"/>
    </source>
</evidence>
<dbReference type="Gene3D" id="3.40.190.290">
    <property type="match status" value="1"/>
</dbReference>
<keyword evidence="4" id="KW-0804">Transcription</keyword>
<accession>A0A0U2ULZ3</accession>
<evidence type="ECO:0000313" key="6">
    <source>
        <dbReference type="Proteomes" id="UP000061660"/>
    </source>
</evidence>
<dbReference type="SUPFAM" id="SSF53850">
    <property type="entry name" value="Periplasmic binding protein-like II"/>
    <property type="match status" value="1"/>
</dbReference>
<organism evidence="5 6">
    <name type="scientific">Paenibacillus naphthalenovorans</name>
    <dbReference type="NCBI Taxonomy" id="162209"/>
    <lineage>
        <taxon>Bacteria</taxon>
        <taxon>Bacillati</taxon>
        <taxon>Bacillota</taxon>
        <taxon>Bacilli</taxon>
        <taxon>Bacillales</taxon>
        <taxon>Paenibacillaceae</taxon>
        <taxon>Paenibacillus</taxon>
    </lineage>
</organism>
<keyword evidence="6" id="KW-1185">Reference proteome</keyword>
<dbReference type="PANTHER" id="PTHR30126:SF64">
    <property type="entry name" value="HTH-TYPE TRANSCRIPTIONAL REGULATOR CITR"/>
    <property type="match status" value="1"/>
</dbReference>
<dbReference type="InterPro" id="IPR000847">
    <property type="entry name" value="LysR_HTH_N"/>
</dbReference>
<evidence type="ECO:0000313" key="5">
    <source>
        <dbReference type="EMBL" id="ALS22961.1"/>
    </source>
</evidence>
<dbReference type="InterPro" id="IPR036388">
    <property type="entry name" value="WH-like_DNA-bd_sf"/>
</dbReference>
<dbReference type="AlphaFoldDB" id="A0A0U2ULZ3"/>
<dbReference type="OrthoDB" id="9778774at2"/>
<keyword evidence="2" id="KW-0805">Transcription regulation</keyword>
<dbReference type="Pfam" id="PF00126">
    <property type="entry name" value="HTH_1"/>
    <property type="match status" value="1"/>
</dbReference>
<dbReference type="PROSITE" id="PS50931">
    <property type="entry name" value="HTH_LYSR"/>
    <property type="match status" value="1"/>
</dbReference>
<dbReference type="InterPro" id="IPR005119">
    <property type="entry name" value="LysR_subst-bd"/>
</dbReference>
<reference evidence="5 6" key="2">
    <citation type="journal article" date="2016" name="Genome Announc.">
        <title>Complete Genome Sequences of Two Interactive Moderate Thermophiles, Paenibacillus napthalenovorans 32O-Y and Paenibacillus sp. 32O-W.</title>
        <authorList>
            <person name="Butler R.R.III."/>
            <person name="Wang J."/>
            <person name="Stark B.C."/>
            <person name="Pombert J.F."/>
        </authorList>
    </citation>
    <scope>NUCLEOTIDE SEQUENCE [LARGE SCALE GENOMIC DNA]</scope>
    <source>
        <strain evidence="5 6">32O-Y</strain>
    </source>
</reference>
<sequence length="309" mass="34554">MKSQYFNHVIEVFYIKTVAMEWYRIFLYTAKLGNLTKAAQALHITQPSVSYAIKQLEETLGVKLFDRLSKGVNLTSEGRALFEYVEQSFALLDAGEKRIQSLRRLTAGELRIGASGPFIRHLLLPALDQFHADYPGVRIRLSQGKTADIGKRLKDGQIELGLVHLPVDDPGLEVKPLLDIQDCFVVGNAYRALSGQPITTGQLAEIPLLLLSSESSTRLFVEQWLYAQGYKVEADIELNSMEMLLELARRGYGTAFVTRSFVQQELDAGQLFELQTVEPIPPRAVGIAMLREHSPSLIAARFMELLTAS</sequence>
<proteinExistence type="inferred from homology"/>
<dbReference type="RefSeq" id="WP_054817906.1">
    <property type="nucleotide sequence ID" value="NZ_CP013652.1"/>
</dbReference>
<dbReference type="STRING" id="162209.IJ22_25880"/>
<dbReference type="Proteomes" id="UP000061660">
    <property type="component" value="Chromosome"/>
</dbReference>
<dbReference type="InterPro" id="IPR036390">
    <property type="entry name" value="WH_DNA-bd_sf"/>
</dbReference>
<dbReference type="EMBL" id="CP013652">
    <property type="protein sequence ID" value="ALS22961.1"/>
    <property type="molecule type" value="Genomic_DNA"/>
</dbReference>